<dbReference type="GO" id="GO:0005509">
    <property type="term" value="F:calcium ion binding"/>
    <property type="evidence" value="ECO:0007669"/>
    <property type="project" value="InterPro"/>
</dbReference>
<dbReference type="Proteomes" id="UP001231189">
    <property type="component" value="Unassembled WGS sequence"/>
</dbReference>
<feature type="compositionally biased region" description="Low complexity" evidence="2">
    <location>
        <begin position="57"/>
        <end position="69"/>
    </location>
</feature>
<dbReference type="AlphaFoldDB" id="A0AAD8QQE2"/>
<dbReference type="InterPro" id="IPR002048">
    <property type="entry name" value="EF_hand_dom"/>
</dbReference>
<keyword evidence="1" id="KW-0106">Calcium</keyword>
<reference evidence="4" key="1">
    <citation type="submission" date="2023-07" db="EMBL/GenBank/DDBJ databases">
        <title>A chromosome-level genome assembly of Lolium multiflorum.</title>
        <authorList>
            <person name="Chen Y."/>
            <person name="Copetti D."/>
            <person name="Kolliker R."/>
            <person name="Studer B."/>
        </authorList>
    </citation>
    <scope>NUCLEOTIDE SEQUENCE</scope>
    <source>
        <strain evidence="4">02402/16</strain>
        <tissue evidence="4">Leaf</tissue>
    </source>
</reference>
<sequence length="317" mass="33733">MADYNRYDHGHGQGYGQGYGGYPPSAPPARVPAPTSSSPYGYRYEQGGGYPPPAPVPASSSSSSPSPYGYGQGGGYRSPAPVPAPSSSSLYGHGYGQGGGYPPSVPVPASSSPSPYGYGYGQGGGYLQPMGSFGGGAVAFPPGTHPDVERAFRAADRDGSGRIDERELQDALSDAYHRFSIRTIRLLMSFSKNTCASSPPQMGPADFVSLWNCLGQWRGIFDRYDRDRSGRIDSNELNQALRGLGYAVPPSVIEALIANYNDGVPRRGALDFDNFVECGMIVKGLTDKFKEKDTRYTGSAALTYDSFLSIVIPFIVP</sequence>
<dbReference type="PANTHER" id="PTHR46824">
    <property type="entry name" value="CALCIUM-BINDING PROTEIN CML48-RELATED"/>
    <property type="match status" value="1"/>
</dbReference>
<dbReference type="SUPFAM" id="SSF47473">
    <property type="entry name" value="EF-hand"/>
    <property type="match status" value="1"/>
</dbReference>
<feature type="domain" description="EF-hand" evidence="3">
    <location>
        <begin position="212"/>
        <end position="247"/>
    </location>
</feature>
<dbReference type="InterPro" id="IPR044590">
    <property type="entry name" value="CML48/49/50"/>
</dbReference>
<dbReference type="Gene3D" id="1.10.238.10">
    <property type="entry name" value="EF-hand"/>
    <property type="match status" value="1"/>
</dbReference>
<dbReference type="PROSITE" id="PS00018">
    <property type="entry name" value="EF_HAND_1"/>
    <property type="match status" value="2"/>
</dbReference>
<name>A0AAD8QQE2_LOLMU</name>
<organism evidence="4 5">
    <name type="scientific">Lolium multiflorum</name>
    <name type="common">Italian ryegrass</name>
    <name type="synonym">Lolium perenne subsp. multiflorum</name>
    <dbReference type="NCBI Taxonomy" id="4521"/>
    <lineage>
        <taxon>Eukaryota</taxon>
        <taxon>Viridiplantae</taxon>
        <taxon>Streptophyta</taxon>
        <taxon>Embryophyta</taxon>
        <taxon>Tracheophyta</taxon>
        <taxon>Spermatophyta</taxon>
        <taxon>Magnoliopsida</taxon>
        <taxon>Liliopsida</taxon>
        <taxon>Poales</taxon>
        <taxon>Poaceae</taxon>
        <taxon>BOP clade</taxon>
        <taxon>Pooideae</taxon>
        <taxon>Poodae</taxon>
        <taxon>Poeae</taxon>
        <taxon>Poeae Chloroplast Group 2 (Poeae type)</taxon>
        <taxon>Loliodinae</taxon>
        <taxon>Loliinae</taxon>
        <taxon>Lolium</taxon>
    </lineage>
</organism>
<dbReference type="SMART" id="SM00054">
    <property type="entry name" value="EFh"/>
    <property type="match status" value="2"/>
</dbReference>
<dbReference type="PROSITE" id="PS50222">
    <property type="entry name" value="EF_HAND_2"/>
    <property type="match status" value="2"/>
</dbReference>
<evidence type="ECO:0000313" key="5">
    <source>
        <dbReference type="Proteomes" id="UP001231189"/>
    </source>
</evidence>
<keyword evidence="5" id="KW-1185">Reference proteome</keyword>
<proteinExistence type="predicted"/>
<evidence type="ECO:0000256" key="2">
    <source>
        <dbReference type="SAM" id="MobiDB-lite"/>
    </source>
</evidence>
<dbReference type="InterPro" id="IPR018247">
    <property type="entry name" value="EF_Hand_1_Ca_BS"/>
</dbReference>
<feature type="compositionally biased region" description="Gly residues" evidence="2">
    <location>
        <begin position="12"/>
        <end position="21"/>
    </location>
</feature>
<gene>
    <name evidence="4" type="ORF">QYE76_030738</name>
</gene>
<feature type="domain" description="EF-hand" evidence="3">
    <location>
        <begin position="143"/>
        <end position="178"/>
    </location>
</feature>
<accession>A0AAD8QQE2</accession>
<dbReference type="CDD" id="cd16180">
    <property type="entry name" value="EFh_PEF_Group_I"/>
    <property type="match status" value="1"/>
</dbReference>
<dbReference type="PANTHER" id="PTHR46824:SF2">
    <property type="entry name" value="CALCIUM-BINDING PROTEIN CML48-RELATED"/>
    <property type="match status" value="1"/>
</dbReference>
<dbReference type="Pfam" id="PF13405">
    <property type="entry name" value="EF-hand_6"/>
    <property type="match status" value="1"/>
</dbReference>
<dbReference type="Pfam" id="PF00036">
    <property type="entry name" value="EF-hand_1"/>
    <property type="match status" value="1"/>
</dbReference>
<feature type="compositionally biased region" description="Basic and acidic residues" evidence="2">
    <location>
        <begin position="1"/>
        <end position="11"/>
    </location>
</feature>
<evidence type="ECO:0000313" key="4">
    <source>
        <dbReference type="EMBL" id="KAK1607065.1"/>
    </source>
</evidence>
<evidence type="ECO:0000259" key="3">
    <source>
        <dbReference type="PROSITE" id="PS50222"/>
    </source>
</evidence>
<dbReference type="EMBL" id="JAUUTY010000007">
    <property type="protein sequence ID" value="KAK1607065.1"/>
    <property type="molecule type" value="Genomic_DNA"/>
</dbReference>
<dbReference type="InterPro" id="IPR011992">
    <property type="entry name" value="EF-hand-dom_pair"/>
</dbReference>
<feature type="region of interest" description="Disordered" evidence="2">
    <location>
        <begin position="1"/>
        <end position="97"/>
    </location>
</feature>
<protein>
    <recommendedName>
        <fullName evidence="3">EF-hand domain-containing protein</fullName>
    </recommendedName>
</protein>
<evidence type="ECO:0000256" key="1">
    <source>
        <dbReference type="ARBA" id="ARBA00022837"/>
    </source>
</evidence>
<comment type="caution">
    <text evidence="4">The sequence shown here is derived from an EMBL/GenBank/DDBJ whole genome shotgun (WGS) entry which is preliminary data.</text>
</comment>